<dbReference type="PANTHER" id="PTHR48090:SF7">
    <property type="entry name" value="RFBJ PROTEIN"/>
    <property type="match status" value="1"/>
</dbReference>
<feature type="non-terminal residue" evidence="2">
    <location>
        <position position="198"/>
    </location>
</feature>
<gene>
    <name evidence="2" type="ORF">METZ01_LOCUS454845</name>
</gene>
<proteinExistence type="predicted"/>
<name>A0A383A2Z2_9ZZZZ</name>
<dbReference type="Gene3D" id="3.90.550.10">
    <property type="entry name" value="Spore Coat Polysaccharide Biosynthesis Protein SpsA, Chain A"/>
    <property type="match status" value="1"/>
</dbReference>
<dbReference type="InterPro" id="IPR029044">
    <property type="entry name" value="Nucleotide-diphossugar_trans"/>
</dbReference>
<dbReference type="CDD" id="cd04179">
    <property type="entry name" value="DPM_DPG-synthase_like"/>
    <property type="match status" value="1"/>
</dbReference>
<protein>
    <recommendedName>
        <fullName evidence="1">Glycosyltransferase 2-like domain-containing protein</fullName>
    </recommendedName>
</protein>
<dbReference type="Pfam" id="PF00535">
    <property type="entry name" value="Glycos_transf_2"/>
    <property type="match status" value="1"/>
</dbReference>
<accession>A0A383A2Z2</accession>
<sequence length="198" mass="23004">MEKLSIIIPTYNEEKTIVKILTKLNEAKPNFIEYEIIIINDASNDETKNILEQNKNLYNTLINNEKNLGKGGAVKVGIAEATGDYIIFQDADLEYDPKDIIKFINVFLEFDVDVILGSRFSYDRYTRSHNYYNKIGNWLITFIFNILNNTTFTDIYCCYLCFKKELINPSELKTEGFEQQAEILSKVISKSKNYFEVP</sequence>
<dbReference type="InterPro" id="IPR050256">
    <property type="entry name" value="Glycosyltransferase_2"/>
</dbReference>
<evidence type="ECO:0000259" key="1">
    <source>
        <dbReference type="Pfam" id="PF00535"/>
    </source>
</evidence>
<evidence type="ECO:0000313" key="2">
    <source>
        <dbReference type="EMBL" id="SVE01991.1"/>
    </source>
</evidence>
<organism evidence="2">
    <name type="scientific">marine metagenome</name>
    <dbReference type="NCBI Taxonomy" id="408172"/>
    <lineage>
        <taxon>unclassified sequences</taxon>
        <taxon>metagenomes</taxon>
        <taxon>ecological metagenomes</taxon>
    </lineage>
</organism>
<dbReference type="InterPro" id="IPR001173">
    <property type="entry name" value="Glyco_trans_2-like"/>
</dbReference>
<dbReference type="SUPFAM" id="SSF53448">
    <property type="entry name" value="Nucleotide-diphospho-sugar transferases"/>
    <property type="match status" value="1"/>
</dbReference>
<reference evidence="2" key="1">
    <citation type="submission" date="2018-05" db="EMBL/GenBank/DDBJ databases">
        <authorList>
            <person name="Lanie J.A."/>
            <person name="Ng W.-L."/>
            <person name="Kazmierczak K.M."/>
            <person name="Andrzejewski T.M."/>
            <person name="Davidsen T.M."/>
            <person name="Wayne K.J."/>
            <person name="Tettelin H."/>
            <person name="Glass J.I."/>
            <person name="Rusch D."/>
            <person name="Podicherti R."/>
            <person name="Tsui H.-C.T."/>
            <person name="Winkler M.E."/>
        </authorList>
    </citation>
    <scope>NUCLEOTIDE SEQUENCE</scope>
</reference>
<dbReference type="EMBL" id="UINC01188661">
    <property type="protein sequence ID" value="SVE01991.1"/>
    <property type="molecule type" value="Genomic_DNA"/>
</dbReference>
<dbReference type="AlphaFoldDB" id="A0A383A2Z2"/>
<feature type="domain" description="Glycosyltransferase 2-like" evidence="1">
    <location>
        <begin position="5"/>
        <end position="155"/>
    </location>
</feature>
<dbReference type="PANTHER" id="PTHR48090">
    <property type="entry name" value="UNDECAPRENYL-PHOSPHATE 4-DEOXY-4-FORMAMIDO-L-ARABINOSE TRANSFERASE-RELATED"/>
    <property type="match status" value="1"/>
</dbReference>